<reference evidence="3 4" key="1">
    <citation type="submission" date="2021-03" db="EMBL/GenBank/DDBJ databases">
        <title>Genomic Encyclopedia of Type Strains, Phase IV (KMG-IV): sequencing the most valuable type-strain genomes for metagenomic binning, comparative biology and taxonomic classification.</title>
        <authorList>
            <person name="Goeker M."/>
        </authorList>
    </citation>
    <scope>NUCLEOTIDE SEQUENCE [LARGE SCALE GENOMIC DNA]</scope>
    <source>
        <strain evidence="3 4">DSM 15596</strain>
    </source>
</reference>
<comment type="caution">
    <text evidence="3">The sequence shown here is derived from an EMBL/GenBank/DDBJ whole genome shotgun (WGS) entry which is preliminary data.</text>
</comment>
<keyword evidence="2" id="KW-1133">Transmembrane helix</keyword>
<dbReference type="RefSeq" id="WP_144867002.1">
    <property type="nucleotide sequence ID" value="NZ_CP139098.1"/>
</dbReference>
<evidence type="ECO:0000313" key="3">
    <source>
        <dbReference type="EMBL" id="MBP1895148.1"/>
    </source>
</evidence>
<protein>
    <submittedName>
        <fullName evidence="3">Uncharacterized protein</fullName>
    </submittedName>
</protein>
<keyword evidence="2" id="KW-0812">Transmembrane</keyword>
<evidence type="ECO:0000313" key="4">
    <source>
        <dbReference type="Proteomes" id="UP000706926"/>
    </source>
</evidence>
<sequence length="193" mass="21999">MGWLIENFYIVVVIGFFIISALGRRGKNAGEKGQPRMPSFGGDGHRQGRGPQQPELRRTQGGRPQPFPQAEHPAPVQQSAGSDFNDEEELNTGNGYSLEHEELNRSPSYQEMERKPDSMDHRMAMMESDLDRIHAQLNRMTVDIPETVVKLTEEDHGPERRSHSNMAEQARNGIVWSEILGPPRSRRPLNYRR</sequence>
<evidence type="ECO:0000256" key="1">
    <source>
        <dbReference type="SAM" id="MobiDB-lite"/>
    </source>
</evidence>
<dbReference type="EMBL" id="JAGGKI010000012">
    <property type="protein sequence ID" value="MBP1895148.1"/>
    <property type="molecule type" value="Genomic_DNA"/>
</dbReference>
<keyword evidence="2" id="KW-0472">Membrane</keyword>
<gene>
    <name evidence="3" type="ORF">J2Z18_004257</name>
</gene>
<keyword evidence="4" id="KW-1185">Reference proteome</keyword>
<proteinExistence type="predicted"/>
<dbReference type="GeneID" id="95406171"/>
<dbReference type="Proteomes" id="UP000706926">
    <property type="component" value="Unassembled WGS sequence"/>
</dbReference>
<organism evidence="3 4">
    <name type="scientific">Paenibacillus lactis</name>
    <dbReference type="NCBI Taxonomy" id="228574"/>
    <lineage>
        <taxon>Bacteria</taxon>
        <taxon>Bacillati</taxon>
        <taxon>Bacillota</taxon>
        <taxon>Bacilli</taxon>
        <taxon>Bacillales</taxon>
        <taxon>Paenibacillaceae</taxon>
        <taxon>Paenibacillus</taxon>
    </lineage>
</organism>
<feature type="transmembrane region" description="Helical" evidence="2">
    <location>
        <begin position="6"/>
        <end position="23"/>
    </location>
</feature>
<name>A0ABS4FFX7_9BACL</name>
<evidence type="ECO:0000256" key="2">
    <source>
        <dbReference type="SAM" id="Phobius"/>
    </source>
</evidence>
<feature type="region of interest" description="Disordered" evidence="1">
    <location>
        <begin position="26"/>
        <end position="115"/>
    </location>
</feature>
<accession>A0ABS4FFX7</accession>